<comment type="caution">
    <text evidence="2">The sequence shown here is derived from an EMBL/GenBank/DDBJ whole genome shotgun (WGS) entry which is preliminary data.</text>
</comment>
<dbReference type="InterPro" id="IPR002744">
    <property type="entry name" value="MIP18-like"/>
</dbReference>
<dbReference type="Pfam" id="PF01883">
    <property type="entry name" value="FeS_assembly_P"/>
    <property type="match status" value="1"/>
</dbReference>
<dbReference type="SUPFAM" id="SSF117916">
    <property type="entry name" value="Fe-S cluster assembly (FSCA) domain-like"/>
    <property type="match status" value="1"/>
</dbReference>
<dbReference type="PANTHER" id="PTHR42831:SF1">
    <property type="entry name" value="FE-S PROTEIN MATURATION AUXILIARY FACTOR YITW"/>
    <property type="match status" value="1"/>
</dbReference>
<evidence type="ECO:0000313" key="2">
    <source>
        <dbReference type="EMBL" id="OGK52117.1"/>
    </source>
</evidence>
<dbReference type="AlphaFoldDB" id="A0A1F7J925"/>
<dbReference type="InterPro" id="IPR052339">
    <property type="entry name" value="Fe-S_Maturation_MIP18"/>
</dbReference>
<dbReference type="EMBL" id="MGAT01000029">
    <property type="protein sequence ID" value="OGK52117.1"/>
    <property type="molecule type" value="Genomic_DNA"/>
</dbReference>
<gene>
    <name evidence="2" type="ORF">A2970_02635</name>
</gene>
<evidence type="ECO:0000259" key="1">
    <source>
        <dbReference type="Pfam" id="PF01883"/>
    </source>
</evidence>
<sequence length="101" mass="11342">MKITEEAIQKKLAEVMDPEINISIIDLGLIYGVKMEKEKVTITMTLTTIGCPLISMIEGEIKNKLNEIGLTEDQVRIDLTFDPPWSMEKMTKKGKAMLGIT</sequence>
<evidence type="ECO:0000313" key="3">
    <source>
        <dbReference type="Proteomes" id="UP000178857"/>
    </source>
</evidence>
<proteinExistence type="predicted"/>
<protein>
    <recommendedName>
        <fullName evidence="1">MIP18 family-like domain-containing protein</fullName>
    </recommendedName>
</protein>
<dbReference type="Gene3D" id="3.30.300.130">
    <property type="entry name" value="Fe-S cluster assembly (FSCA)"/>
    <property type="match status" value="1"/>
</dbReference>
<accession>A0A1F7J925</accession>
<feature type="domain" description="MIP18 family-like" evidence="1">
    <location>
        <begin position="5"/>
        <end position="69"/>
    </location>
</feature>
<dbReference type="InterPro" id="IPR034904">
    <property type="entry name" value="FSCA_dom_sf"/>
</dbReference>
<dbReference type="Proteomes" id="UP000178857">
    <property type="component" value="Unassembled WGS sequence"/>
</dbReference>
<dbReference type="PANTHER" id="PTHR42831">
    <property type="entry name" value="FE-S PROTEIN MATURATION AUXILIARY FACTOR YITW"/>
    <property type="match status" value="1"/>
</dbReference>
<organism evidence="2 3">
    <name type="scientific">Candidatus Roizmanbacteria bacterium RIFCSPLOWO2_01_FULL_44_13</name>
    <dbReference type="NCBI Taxonomy" id="1802069"/>
    <lineage>
        <taxon>Bacteria</taxon>
        <taxon>Candidatus Roizmaniibacteriota</taxon>
    </lineage>
</organism>
<reference evidence="2 3" key="1">
    <citation type="journal article" date="2016" name="Nat. Commun.">
        <title>Thousands of microbial genomes shed light on interconnected biogeochemical processes in an aquifer system.</title>
        <authorList>
            <person name="Anantharaman K."/>
            <person name="Brown C.T."/>
            <person name="Hug L.A."/>
            <person name="Sharon I."/>
            <person name="Castelle C.J."/>
            <person name="Probst A.J."/>
            <person name="Thomas B.C."/>
            <person name="Singh A."/>
            <person name="Wilkins M.J."/>
            <person name="Karaoz U."/>
            <person name="Brodie E.L."/>
            <person name="Williams K.H."/>
            <person name="Hubbard S.S."/>
            <person name="Banfield J.F."/>
        </authorList>
    </citation>
    <scope>NUCLEOTIDE SEQUENCE [LARGE SCALE GENOMIC DNA]</scope>
</reference>
<name>A0A1F7J925_9BACT</name>